<keyword evidence="2" id="KW-1185">Reference proteome</keyword>
<protein>
    <submittedName>
        <fullName evidence="1">Uncharacterized protein</fullName>
    </submittedName>
</protein>
<sequence>MDVTEALKREREKDIVAYNALIEISNGRTNLEVYDIIERMKNQLDKWIGYTECHPFPYPVNRYGIKIEPPAEATAGGNEITE</sequence>
<dbReference type="Proteomes" id="UP000049472">
    <property type="component" value="Unassembled WGS sequence"/>
</dbReference>
<reference evidence="2" key="1">
    <citation type="submission" date="2015-05" db="EMBL/GenBank/DDBJ databases">
        <authorList>
            <consortium name="Pathogen Informatics"/>
        </authorList>
    </citation>
    <scope>NUCLEOTIDE SEQUENCE [LARGE SCALE GENOMIC DNA]</scope>
    <source>
        <strain evidence="2">T1-815</strain>
    </source>
</reference>
<gene>
    <name evidence="1" type="ORF">T1815_11771</name>
</gene>
<evidence type="ECO:0000313" key="2">
    <source>
        <dbReference type="Proteomes" id="UP000049472"/>
    </source>
</evidence>
<accession>A0A0M6WHZ2</accession>
<name>A0A0M6WHZ2_9FIRM</name>
<dbReference type="AlphaFoldDB" id="A0A0M6WHZ2"/>
<dbReference type="RefSeq" id="WP_055061489.1">
    <property type="nucleotide sequence ID" value="NZ_CVRQ01000014.1"/>
</dbReference>
<evidence type="ECO:0000313" key="1">
    <source>
        <dbReference type="EMBL" id="CRL35733.1"/>
    </source>
</evidence>
<proteinExistence type="predicted"/>
<dbReference type="EMBL" id="CVRQ01000014">
    <property type="protein sequence ID" value="CRL35733.1"/>
    <property type="molecule type" value="Genomic_DNA"/>
</dbReference>
<organism evidence="1 2">
    <name type="scientific">Agathobacter rectalis</name>
    <dbReference type="NCBI Taxonomy" id="39491"/>
    <lineage>
        <taxon>Bacteria</taxon>
        <taxon>Bacillati</taxon>
        <taxon>Bacillota</taxon>
        <taxon>Clostridia</taxon>
        <taxon>Lachnospirales</taxon>
        <taxon>Lachnospiraceae</taxon>
        <taxon>Agathobacter</taxon>
    </lineage>
</organism>